<gene>
    <name evidence="2" type="ORF">B0H65DRAFT_264276</name>
</gene>
<dbReference type="AlphaFoldDB" id="A0AAE0MPW9"/>
<evidence type="ECO:0000313" key="3">
    <source>
        <dbReference type="Proteomes" id="UP001278500"/>
    </source>
</evidence>
<reference evidence="2" key="1">
    <citation type="journal article" date="2023" name="Mol. Phylogenet. Evol.">
        <title>Genome-scale phylogeny and comparative genomics of the fungal order Sordariales.</title>
        <authorList>
            <person name="Hensen N."/>
            <person name="Bonometti L."/>
            <person name="Westerberg I."/>
            <person name="Brannstrom I.O."/>
            <person name="Guillou S."/>
            <person name="Cros-Aarteil S."/>
            <person name="Calhoun S."/>
            <person name="Haridas S."/>
            <person name="Kuo A."/>
            <person name="Mondo S."/>
            <person name="Pangilinan J."/>
            <person name="Riley R."/>
            <person name="LaButti K."/>
            <person name="Andreopoulos B."/>
            <person name="Lipzen A."/>
            <person name="Chen C."/>
            <person name="Yan M."/>
            <person name="Daum C."/>
            <person name="Ng V."/>
            <person name="Clum A."/>
            <person name="Steindorff A."/>
            <person name="Ohm R.A."/>
            <person name="Martin F."/>
            <person name="Silar P."/>
            <person name="Natvig D.O."/>
            <person name="Lalanne C."/>
            <person name="Gautier V."/>
            <person name="Ament-Velasquez S.L."/>
            <person name="Kruys A."/>
            <person name="Hutchinson M.I."/>
            <person name="Powell A.J."/>
            <person name="Barry K."/>
            <person name="Miller A.N."/>
            <person name="Grigoriev I.V."/>
            <person name="Debuchy R."/>
            <person name="Gladieux P."/>
            <person name="Hiltunen Thoren M."/>
            <person name="Johannesson H."/>
        </authorList>
    </citation>
    <scope>NUCLEOTIDE SEQUENCE</scope>
    <source>
        <strain evidence="2">CBS 560.94</strain>
    </source>
</reference>
<organism evidence="2 3">
    <name type="scientific">Neurospora tetraspora</name>
    <dbReference type="NCBI Taxonomy" id="94610"/>
    <lineage>
        <taxon>Eukaryota</taxon>
        <taxon>Fungi</taxon>
        <taxon>Dikarya</taxon>
        <taxon>Ascomycota</taxon>
        <taxon>Pezizomycotina</taxon>
        <taxon>Sordariomycetes</taxon>
        <taxon>Sordariomycetidae</taxon>
        <taxon>Sordariales</taxon>
        <taxon>Sordariaceae</taxon>
        <taxon>Neurospora</taxon>
    </lineage>
</organism>
<dbReference type="GeneID" id="87859820"/>
<dbReference type="RefSeq" id="XP_062679536.1">
    <property type="nucleotide sequence ID" value="XM_062822666.1"/>
</dbReference>
<keyword evidence="3" id="KW-1185">Reference proteome</keyword>
<comment type="caution">
    <text evidence="2">The sequence shown here is derived from an EMBL/GenBank/DDBJ whole genome shotgun (WGS) entry which is preliminary data.</text>
</comment>
<keyword evidence="1" id="KW-0812">Transmembrane</keyword>
<evidence type="ECO:0000313" key="2">
    <source>
        <dbReference type="EMBL" id="KAK3340594.1"/>
    </source>
</evidence>
<sequence length="140" mass="15784">MAMPTGSGSQLGYGLLFVSKSLLPIVGCILMSLLRHLKRWSNCRRQIWPWVVACRTLGLLASAMFLWFGCVKQNRSSLWCRRVLASGTNSWPHSDDASQAVESRTIFFFSSKRGIETRIMDEVVSLTNRQLNTAVSFKLP</sequence>
<keyword evidence="1" id="KW-1133">Transmembrane helix</keyword>
<accession>A0AAE0MPW9</accession>
<dbReference type="Proteomes" id="UP001278500">
    <property type="component" value="Unassembled WGS sequence"/>
</dbReference>
<name>A0AAE0MPW9_9PEZI</name>
<reference evidence="2" key="2">
    <citation type="submission" date="2023-06" db="EMBL/GenBank/DDBJ databases">
        <authorList>
            <consortium name="Lawrence Berkeley National Laboratory"/>
            <person name="Haridas S."/>
            <person name="Hensen N."/>
            <person name="Bonometti L."/>
            <person name="Westerberg I."/>
            <person name="Brannstrom I.O."/>
            <person name="Guillou S."/>
            <person name="Cros-Aarteil S."/>
            <person name="Calhoun S."/>
            <person name="Kuo A."/>
            <person name="Mondo S."/>
            <person name="Pangilinan J."/>
            <person name="Riley R."/>
            <person name="Labutti K."/>
            <person name="Andreopoulos B."/>
            <person name="Lipzen A."/>
            <person name="Chen C."/>
            <person name="Yanf M."/>
            <person name="Daum C."/>
            <person name="Ng V."/>
            <person name="Clum A."/>
            <person name="Steindorff A."/>
            <person name="Ohm R."/>
            <person name="Martin F."/>
            <person name="Silar P."/>
            <person name="Natvig D."/>
            <person name="Lalanne C."/>
            <person name="Gautier V."/>
            <person name="Ament-Velasquez S.L."/>
            <person name="Kruys A."/>
            <person name="Hutchinson M.I."/>
            <person name="Powell A.J."/>
            <person name="Barry K."/>
            <person name="Miller A.N."/>
            <person name="Grigoriev I.V."/>
            <person name="Debuchy R."/>
            <person name="Gladieux P."/>
            <person name="Thoren M.H."/>
            <person name="Johannesson H."/>
        </authorList>
    </citation>
    <scope>NUCLEOTIDE SEQUENCE</scope>
    <source>
        <strain evidence="2">CBS 560.94</strain>
    </source>
</reference>
<dbReference type="EMBL" id="JAUEPP010000006">
    <property type="protein sequence ID" value="KAK3340594.1"/>
    <property type="molecule type" value="Genomic_DNA"/>
</dbReference>
<keyword evidence="1" id="KW-0472">Membrane</keyword>
<evidence type="ECO:0000256" key="1">
    <source>
        <dbReference type="SAM" id="Phobius"/>
    </source>
</evidence>
<proteinExistence type="predicted"/>
<protein>
    <submittedName>
        <fullName evidence="2">Uncharacterized protein</fullName>
    </submittedName>
</protein>
<feature type="transmembrane region" description="Helical" evidence="1">
    <location>
        <begin position="12"/>
        <end position="35"/>
    </location>
</feature>
<feature type="transmembrane region" description="Helical" evidence="1">
    <location>
        <begin position="47"/>
        <end position="68"/>
    </location>
</feature>